<comment type="subcellular location">
    <subcellularLocation>
        <location evidence="1">Cell outer membrane</location>
        <topology evidence="1">Multi-pass membrane protein</topology>
    </subcellularLocation>
</comment>
<evidence type="ECO:0000259" key="17">
    <source>
        <dbReference type="Pfam" id="PF02563"/>
    </source>
</evidence>
<dbReference type="InterPro" id="IPR003715">
    <property type="entry name" value="Poly_export_N"/>
</dbReference>
<dbReference type="PANTHER" id="PTHR33619">
    <property type="entry name" value="POLYSACCHARIDE EXPORT PROTEIN GFCE-RELATED"/>
    <property type="match status" value="1"/>
</dbReference>
<evidence type="ECO:0000256" key="5">
    <source>
        <dbReference type="ARBA" id="ARBA00022597"/>
    </source>
</evidence>
<comment type="caution">
    <text evidence="20">The sequence shown here is derived from an EMBL/GenBank/DDBJ whole genome shotgun (WGS) entry which is preliminary data.</text>
</comment>
<dbReference type="GO" id="GO:0006811">
    <property type="term" value="P:monoatomic ion transport"/>
    <property type="evidence" value="ECO:0007669"/>
    <property type="project" value="UniProtKB-KW"/>
</dbReference>
<comment type="similarity">
    <text evidence="2">Belongs to the BexD/CtrA/VexA family.</text>
</comment>
<proteinExistence type="inferred from homology"/>
<evidence type="ECO:0000256" key="1">
    <source>
        <dbReference type="ARBA" id="ARBA00004571"/>
    </source>
</evidence>
<dbReference type="PANTHER" id="PTHR33619:SF3">
    <property type="entry name" value="POLYSACCHARIDE EXPORT PROTEIN GFCE-RELATED"/>
    <property type="match status" value="1"/>
</dbReference>
<dbReference type="RefSeq" id="WP_135472416.1">
    <property type="nucleotide sequence ID" value="NZ_CASJPC010000010.1"/>
</dbReference>
<keyword evidence="5" id="KW-0762">Sugar transport</keyword>
<keyword evidence="11" id="KW-0472">Membrane</keyword>
<evidence type="ECO:0000256" key="4">
    <source>
        <dbReference type="ARBA" id="ARBA00022452"/>
    </source>
</evidence>
<sequence length="835" mass="91924">MRRVLLPLFMVCSLMVSALTDQQVIDYIKKQSAAGKTEQQIGKELLAKGVTPDQAKRIKAKYEAQQRGEAADSRNSTSVNGDRRRGNSENSRQKDNVSTRRNYEKGVSQSRIQGGPVDFTSADDSYYNNDNNGLLYENVNLAIDSLNYKEIYGHKIFNTQALSFEPSENLATPQNYRLGPGDEVIIDIWGTSEDHLREMISPEGSIMIAQIGPVYLNGMTISDANKHIKNAFSRKYAGMSEAETDVQVTLGQVRTIQVDILGEVATPGTFRMSPFSSVFHALYLSGGINDIGSLRNIQVLRNNKKVAGVDIYEYLFNGKTNGNIRLQEGDVIIVPPYEQLVSIDGNVKRPMYYEIKPDETIKTILDYAGGFTGDAYSGMVRLERQSGTENELYNIERGEFGSYRLKDGDMITVGTILDRYANRVELKGAVYRPGMFAIGRDIRTVSDLIRKADGLTDNAYDDRVLLYREGPDMQLQIIALDLKNIMAGISPDVELKRNDIIEISSIDDLTDRGDITIAGQVTNPGTYPYAENMTVEDIILQAGGLLEGASTARVDVSRRIVDPTSVTATQQLSHVYSVSIDGGFAVGKGEHFVLKPYDRVVVRKSPGYGAQTTVEINGEVLFDGEYVLQRRNERVSELVKRAGGVIEGAYIKGASLSRKLTEAEYIARKETLRLAMANNQAGQADSLALSKIEVSDTYNVGIDLQKALNNPGSTYDLVMQPGDVLYVPQEQSTVKITGDVMFPNAVVYEPGKKLSYYIDQAGGYGQQAKKGKAFIVYLNGTVAKAKKNTPIEPGCQIIVPSKPKNSGTDWTKILTLATSFTSVATMAATITNIFK</sequence>
<dbReference type="EMBL" id="SJSA01000002">
    <property type="protein sequence ID" value="TGG36703.1"/>
    <property type="molecule type" value="Genomic_DNA"/>
</dbReference>
<evidence type="ECO:0000256" key="9">
    <source>
        <dbReference type="ARBA" id="ARBA00023065"/>
    </source>
</evidence>
<dbReference type="Pfam" id="PF02563">
    <property type="entry name" value="Poly_export"/>
    <property type="match status" value="1"/>
</dbReference>
<evidence type="ECO:0000256" key="11">
    <source>
        <dbReference type="ARBA" id="ARBA00023136"/>
    </source>
</evidence>
<evidence type="ECO:0000256" key="12">
    <source>
        <dbReference type="ARBA" id="ARBA00023139"/>
    </source>
</evidence>
<keyword evidence="12" id="KW-0564">Palmitate</keyword>
<dbReference type="GO" id="GO:0009279">
    <property type="term" value="C:cell outer membrane"/>
    <property type="evidence" value="ECO:0007669"/>
    <property type="project" value="UniProtKB-SubCell"/>
</dbReference>
<keyword evidence="13" id="KW-0998">Cell outer membrane</keyword>
<protein>
    <submittedName>
        <fullName evidence="20">Capsule biosynthesis protein</fullName>
    </submittedName>
</protein>
<keyword evidence="3" id="KW-0813">Transport</keyword>
<feature type="domain" description="Soluble ligand binding" evidence="18">
    <location>
        <begin position="515"/>
        <end position="559"/>
    </location>
</feature>
<feature type="domain" description="Polysaccharide export protein N-terminal" evidence="17">
    <location>
        <begin position="172"/>
        <end position="248"/>
    </location>
</feature>
<evidence type="ECO:0000259" key="18">
    <source>
        <dbReference type="Pfam" id="PF10531"/>
    </source>
</evidence>
<dbReference type="InterPro" id="IPR049712">
    <property type="entry name" value="Poly_export"/>
</dbReference>
<feature type="compositionally biased region" description="Basic and acidic residues" evidence="15">
    <location>
        <begin position="81"/>
        <end position="104"/>
    </location>
</feature>
<evidence type="ECO:0000313" key="21">
    <source>
        <dbReference type="Proteomes" id="UP000297635"/>
    </source>
</evidence>
<gene>
    <name evidence="20" type="ORF">EZ315_12785</name>
</gene>
<evidence type="ECO:0000256" key="3">
    <source>
        <dbReference type="ARBA" id="ARBA00022448"/>
    </source>
</evidence>
<feature type="region of interest" description="Disordered" evidence="15">
    <location>
        <begin position="57"/>
        <end position="117"/>
    </location>
</feature>
<dbReference type="Gene3D" id="3.10.560.10">
    <property type="entry name" value="Outer membrane lipoprotein wza domain like"/>
    <property type="match status" value="6"/>
</dbReference>
<evidence type="ECO:0000256" key="2">
    <source>
        <dbReference type="ARBA" id="ARBA00009450"/>
    </source>
</evidence>
<dbReference type="GO" id="GO:0046930">
    <property type="term" value="C:pore complex"/>
    <property type="evidence" value="ECO:0007669"/>
    <property type="project" value="UniProtKB-KW"/>
</dbReference>
<dbReference type="InterPro" id="IPR019554">
    <property type="entry name" value="Soluble_ligand-bd"/>
</dbReference>
<evidence type="ECO:0000259" key="19">
    <source>
        <dbReference type="Pfam" id="PF22461"/>
    </source>
</evidence>
<dbReference type="Pfam" id="PF22461">
    <property type="entry name" value="SLBB_2"/>
    <property type="match status" value="1"/>
</dbReference>
<feature type="domain" description="Soluble ligand binding" evidence="18">
    <location>
        <begin position="734"/>
        <end position="780"/>
    </location>
</feature>
<dbReference type="InterPro" id="IPR054765">
    <property type="entry name" value="SLBB_dom"/>
</dbReference>
<evidence type="ECO:0000256" key="15">
    <source>
        <dbReference type="SAM" id="MobiDB-lite"/>
    </source>
</evidence>
<dbReference type="GO" id="GO:0015288">
    <property type="term" value="F:porin activity"/>
    <property type="evidence" value="ECO:0007669"/>
    <property type="project" value="UniProtKB-KW"/>
</dbReference>
<feature type="chain" id="PRO_5021203801" evidence="16">
    <location>
        <begin position="19"/>
        <end position="835"/>
    </location>
</feature>
<evidence type="ECO:0000256" key="13">
    <source>
        <dbReference type="ARBA" id="ARBA00023237"/>
    </source>
</evidence>
<keyword evidence="9" id="KW-0406">Ion transport</keyword>
<keyword evidence="14" id="KW-0449">Lipoprotein</keyword>
<keyword evidence="6" id="KW-0812">Transmembrane</keyword>
<evidence type="ECO:0000256" key="8">
    <source>
        <dbReference type="ARBA" id="ARBA00023047"/>
    </source>
</evidence>
<dbReference type="Pfam" id="PF10531">
    <property type="entry name" value="SLBB"/>
    <property type="match status" value="4"/>
</dbReference>
<reference evidence="20 21" key="1">
    <citation type="submission" date="2019-02" db="EMBL/GenBank/DDBJ databases">
        <title>Isolation and identification of novel species under the genus Muribaculum.</title>
        <authorList>
            <person name="Miyake S."/>
            <person name="Ding Y."/>
            <person name="Low A."/>
            <person name="Soh M."/>
            <person name="Seedorf H."/>
        </authorList>
    </citation>
    <scope>NUCLEOTIDE SEQUENCE [LARGE SCALE GENOMIC DNA]</scope>
    <source>
        <strain evidence="20 21">TLL-A3</strain>
    </source>
</reference>
<accession>A0A4Z0V5Q7</accession>
<evidence type="ECO:0000256" key="7">
    <source>
        <dbReference type="ARBA" id="ARBA00022729"/>
    </source>
</evidence>
<evidence type="ECO:0000313" key="20">
    <source>
        <dbReference type="EMBL" id="TGG36703.1"/>
    </source>
</evidence>
<name>A0A4Z0V5Q7_9BACT</name>
<organism evidence="20 21">
    <name type="scientific">Duncaniella freteri</name>
    <dbReference type="NCBI Taxonomy" id="2530391"/>
    <lineage>
        <taxon>Bacteria</taxon>
        <taxon>Pseudomonadati</taxon>
        <taxon>Bacteroidota</taxon>
        <taxon>Bacteroidia</taxon>
        <taxon>Bacteroidales</taxon>
        <taxon>Muribaculaceae</taxon>
        <taxon>Duncaniella</taxon>
    </lineage>
</organism>
<dbReference type="Proteomes" id="UP000297635">
    <property type="component" value="Unassembled WGS sequence"/>
</dbReference>
<dbReference type="GeneID" id="82150669"/>
<evidence type="ECO:0000256" key="6">
    <source>
        <dbReference type="ARBA" id="ARBA00022692"/>
    </source>
</evidence>
<dbReference type="AlphaFoldDB" id="A0A4Z0V5Q7"/>
<keyword evidence="10" id="KW-0626">Porin</keyword>
<evidence type="ECO:0000256" key="16">
    <source>
        <dbReference type="SAM" id="SignalP"/>
    </source>
</evidence>
<evidence type="ECO:0000256" key="10">
    <source>
        <dbReference type="ARBA" id="ARBA00023114"/>
    </source>
</evidence>
<feature type="domain" description="SLBB" evidence="19">
    <location>
        <begin position="423"/>
        <end position="502"/>
    </location>
</feature>
<keyword evidence="21" id="KW-1185">Reference proteome</keyword>
<evidence type="ECO:0000256" key="14">
    <source>
        <dbReference type="ARBA" id="ARBA00023288"/>
    </source>
</evidence>
<keyword evidence="8" id="KW-0625">Polysaccharide transport</keyword>
<keyword evidence="7 16" id="KW-0732">Signal</keyword>
<dbReference type="GO" id="GO:0015159">
    <property type="term" value="F:polysaccharide transmembrane transporter activity"/>
    <property type="evidence" value="ECO:0007669"/>
    <property type="project" value="InterPro"/>
</dbReference>
<feature type="domain" description="Soluble ligand binding" evidence="18">
    <location>
        <begin position="341"/>
        <end position="388"/>
    </location>
</feature>
<feature type="signal peptide" evidence="16">
    <location>
        <begin position="1"/>
        <end position="18"/>
    </location>
</feature>
<feature type="domain" description="Soluble ligand binding" evidence="18">
    <location>
        <begin position="258"/>
        <end position="309"/>
    </location>
</feature>
<feature type="compositionally biased region" description="Basic and acidic residues" evidence="15">
    <location>
        <begin position="57"/>
        <end position="72"/>
    </location>
</feature>
<keyword evidence="4" id="KW-1134">Transmembrane beta strand</keyword>